<dbReference type="PANTHER" id="PTHR33236:SF11">
    <property type="entry name" value="CUB DOMAIN-CONTAINING PROTEIN"/>
    <property type="match status" value="1"/>
</dbReference>
<gene>
    <name evidence="2" type="ORF">MELIAE_LOCUS2632</name>
</gene>
<reference evidence="2" key="1">
    <citation type="submission" date="2021-12" db="EMBL/GenBank/DDBJ databases">
        <authorList>
            <person name="King R."/>
        </authorList>
    </citation>
    <scope>NUCLEOTIDE SEQUENCE</scope>
</reference>
<dbReference type="InterPro" id="IPR035914">
    <property type="entry name" value="Sperma_CUB_dom_sf"/>
</dbReference>
<sequence length="189" mass="20774">MLSGPLSLSVLSTIVSRKRWRIRVCQFENSCTTSNCLQYFTGTSGVITSFNYDQASMFNRSTTQYLNNLNYAICIRKEAGYCSITYTNVRNGVEYPFQLNNVNSSGIRTVPQGQAGADVINCPNDYIILDGSRLCGDKLNDGLTIRNFTLNAPITDSSAGPIVIPVMTDGSLTGLGFKIFYTLNRCPTV</sequence>
<dbReference type="AlphaFoldDB" id="A0A9P0AVM6"/>
<dbReference type="InterPro" id="IPR058698">
    <property type="entry name" value="CUB_metazoa"/>
</dbReference>
<feature type="domain" description="CUB" evidence="1">
    <location>
        <begin position="34"/>
        <end position="183"/>
    </location>
</feature>
<accession>A0A9P0AVM6</accession>
<dbReference type="EMBL" id="OV121142">
    <property type="protein sequence ID" value="CAH0549509.1"/>
    <property type="molecule type" value="Genomic_DNA"/>
</dbReference>
<name>A0A9P0AVM6_BRAAE</name>
<evidence type="ECO:0000313" key="3">
    <source>
        <dbReference type="Proteomes" id="UP001154078"/>
    </source>
</evidence>
<evidence type="ECO:0000259" key="1">
    <source>
        <dbReference type="Pfam" id="PF26080"/>
    </source>
</evidence>
<dbReference type="Gene3D" id="2.60.120.290">
    <property type="entry name" value="Spermadhesin, CUB domain"/>
    <property type="match status" value="1"/>
</dbReference>
<protein>
    <recommendedName>
        <fullName evidence="1">CUB domain-containing protein</fullName>
    </recommendedName>
</protein>
<dbReference type="Pfam" id="PF26080">
    <property type="entry name" value="CUB_animal"/>
    <property type="match status" value="1"/>
</dbReference>
<evidence type="ECO:0000313" key="2">
    <source>
        <dbReference type="EMBL" id="CAH0549509.1"/>
    </source>
</evidence>
<dbReference type="SUPFAM" id="SSF49854">
    <property type="entry name" value="Spermadhesin, CUB domain"/>
    <property type="match status" value="1"/>
</dbReference>
<organism evidence="2 3">
    <name type="scientific">Brassicogethes aeneus</name>
    <name type="common">Rape pollen beetle</name>
    <name type="synonym">Meligethes aeneus</name>
    <dbReference type="NCBI Taxonomy" id="1431903"/>
    <lineage>
        <taxon>Eukaryota</taxon>
        <taxon>Metazoa</taxon>
        <taxon>Ecdysozoa</taxon>
        <taxon>Arthropoda</taxon>
        <taxon>Hexapoda</taxon>
        <taxon>Insecta</taxon>
        <taxon>Pterygota</taxon>
        <taxon>Neoptera</taxon>
        <taxon>Endopterygota</taxon>
        <taxon>Coleoptera</taxon>
        <taxon>Polyphaga</taxon>
        <taxon>Cucujiformia</taxon>
        <taxon>Nitidulidae</taxon>
        <taxon>Meligethinae</taxon>
        <taxon>Brassicogethes</taxon>
    </lineage>
</organism>
<dbReference type="Proteomes" id="UP001154078">
    <property type="component" value="Chromosome 11"/>
</dbReference>
<dbReference type="PANTHER" id="PTHR33236">
    <property type="entry name" value="INTRAFLAGELLAR TRANSPORT PROTEIN 122 FAMILY PROTEIN-RELATED"/>
    <property type="match status" value="1"/>
</dbReference>
<dbReference type="OrthoDB" id="6479909at2759"/>
<keyword evidence="3" id="KW-1185">Reference proteome</keyword>
<proteinExistence type="predicted"/>